<name>A0AAD7JJJ8_9AGAR</name>
<reference evidence="2" key="1">
    <citation type="submission" date="2023-03" db="EMBL/GenBank/DDBJ databases">
        <title>Massive genome expansion in bonnet fungi (Mycena s.s.) driven by repeated elements and novel gene families across ecological guilds.</title>
        <authorList>
            <consortium name="Lawrence Berkeley National Laboratory"/>
            <person name="Harder C.B."/>
            <person name="Miyauchi S."/>
            <person name="Viragh M."/>
            <person name="Kuo A."/>
            <person name="Thoen E."/>
            <person name="Andreopoulos B."/>
            <person name="Lu D."/>
            <person name="Skrede I."/>
            <person name="Drula E."/>
            <person name="Henrissat B."/>
            <person name="Morin E."/>
            <person name="Kohler A."/>
            <person name="Barry K."/>
            <person name="LaButti K."/>
            <person name="Morin E."/>
            <person name="Salamov A."/>
            <person name="Lipzen A."/>
            <person name="Mereny Z."/>
            <person name="Hegedus B."/>
            <person name="Baldrian P."/>
            <person name="Stursova M."/>
            <person name="Weitz H."/>
            <person name="Taylor A."/>
            <person name="Grigoriev I.V."/>
            <person name="Nagy L.G."/>
            <person name="Martin F."/>
            <person name="Kauserud H."/>
        </authorList>
    </citation>
    <scope>NUCLEOTIDE SEQUENCE</scope>
    <source>
        <strain evidence="2">CBHHK188m</strain>
    </source>
</reference>
<keyword evidence="3" id="KW-1185">Reference proteome</keyword>
<evidence type="ECO:0008006" key="4">
    <source>
        <dbReference type="Google" id="ProtNLM"/>
    </source>
</evidence>
<dbReference type="AlphaFoldDB" id="A0AAD7JJJ8"/>
<sequence>MTRKDAANWIAHPEDLTHALQFLLDQKSRVGDGGNFDKTVFNEAAKHMAENYPPQTGGPKTADSIQSKWKEARKLHDFILQAKQKRYPGASGWTYTDELGFNVTDNDRDAWKNFSKAHPHFKPFATCGWIHFKTVDEILPSLARGRYVFHGGVSRPAESATAPPEPATVPPEQSQDNDTEQRSDDSQPRSDDSQPFSDWSQTNYGESQPPNVNSQPSQSTVAHHVPAAIPVTSASALKRGMSDDVEAPWSNKRAKTTGPESILALGRSVDGIGKVIATMFAPHKSPAMSPTKKVEAARKLALEDLNGGYIGALERTRLNILFGRDTSAADAYISDADPFLRAATAQELLNPTPMF</sequence>
<dbReference type="EMBL" id="JARJLG010000034">
    <property type="protein sequence ID" value="KAJ7765833.1"/>
    <property type="molecule type" value="Genomic_DNA"/>
</dbReference>
<evidence type="ECO:0000256" key="1">
    <source>
        <dbReference type="SAM" id="MobiDB-lite"/>
    </source>
</evidence>
<comment type="caution">
    <text evidence="2">The sequence shown here is derived from an EMBL/GenBank/DDBJ whole genome shotgun (WGS) entry which is preliminary data.</text>
</comment>
<proteinExistence type="predicted"/>
<accession>A0AAD7JJJ8</accession>
<dbReference type="Proteomes" id="UP001215280">
    <property type="component" value="Unassembled WGS sequence"/>
</dbReference>
<feature type="compositionally biased region" description="Basic and acidic residues" evidence="1">
    <location>
        <begin position="179"/>
        <end position="192"/>
    </location>
</feature>
<organism evidence="2 3">
    <name type="scientific">Mycena maculata</name>
    <dbReference type="NCBI Taxonomy" id="230809"/>
    <lineage>
        <taxon>Eukaryota</taxon>
        <taxon>Fungi</taxon>
        <taxon>Dikarya</taxon>
        <taxon>Basidiomycota</taxon>
        <taxon>Agaricomycotina</taxon>
        <taxon>Agaricomycetes</taxon>
        <taxon>Agaricomycetidae</taxon>
        <taxon>Agaricales</taxon>
        <taxon>Marasmiineae</taxon>
        <taxon>Mycenaceae</taxon>
        <taxon>Mycena</taxon>
    </lineage>
</organism>
<feature type="compositionally biased region" description="Polar residues" evidence="1">
    <location>
        <begin position="199"/>
        <end position="221"/>
    </location>
</feature>
<evidence type="ECO:0000313" key="2">
    <source>
        <dbReference type="EMBL" id="KAJ7765833.1"/>
    </source>
</evidence>
<feature type="region of interest" description="Disordered" evidence="1">
    <location>
        <begin position="154"/>
        <end position="222"/>
    </location>
</feature>
<evidence type="ECO:0000313" key="3">
    <source>
        <dbReference type="Proteomes" id="UP001215280"/>
    </source>
</evidence>
<gene>
    <name evidence="2" type="ORF">DFH07DRAFT_769985</name>
</gene>
<protein>
    <recommendedName>
        <fullName evidence="4">Myb/SANT-like domain-containing protein</fullName>
    </recommendedName>
</protein>